<reference evidence="3 4" key="1">
    <citation type="journal article" date="2019" name="Nat. Ecol. Evol.">
        <title>Megaphylogeny resolves global patterns of mushroom evolution.</title>
        <authorList>
            <person name="Varga T."/>
            <person name="Krizsan K."/>
            <person name="Foldi C."/>
            <person name="Dima B."/>
            <person name="Sanchez-Garcia M."/>
            <person name="Sanchez-Ramirez S."/>
            <person name="Szollosi G.J."/>
            <person name="Szarkandi J.G."/>
            <person name="Papp V."/>
            <person name="Albert L."/>
            <person name="Andreopoulos W."/>
            <person name="Angelini C."/>
            <person name="Antonin V."/>
            <person name="Barry K.W."/>
            <person name="Bougher N.L."/>
            <person name="Buchanan P."/>
            <person name="Buyck B."/>
            <person name="Bense V."/>
            <person name="Catcheside P."/>
            <person name="Chovatia M."/>
            <person name="Cooper J."/>
            <person name="Damon W."/>
            <person name="Desjardin D."/>
            <person name="Finy P."/>
            <person name="Geml J."/>
            <person name="Haridas S."/>
            <person name="Hughes K."/>
            <person name="Justo A."/>
            <person name="Karasinski D."/>
            <person name="Kautmanova I."/>
            <person name="Kiss B."/>
            <person name="Kocsube S."/>
            <person name="Kotiranta H."/>
            <person name="LaButti K.M."/>
            <person name="Lechner B.E."/>
            <person name="Liimatainen K."/>
            <person name="Lipzen A."/>
            <person name="Lukacs Z."/>
            <person name="Mihaltcheva S."/>
            <person name="Morgado L.N."/>
            <person name="Niskanen T."/>
            <person name="Noordeloos M.E."/>
            <person name="Ohm R.A."/>
            <person name="Ortiz-Santana B."/>
            <person name="Ovrebo C."/>
            <person name="Racz N."/>
            <person name="Riley R."/>
            <person name="Savchenko A."/>
            <person name="Shiryaev A."/>
            <person name="Soop K."/>
            <person name="Spirin V."/>
            <person name="Szebenyi C."/>
            <person name="Tomsovsky M."/>
            <person name="Tulloss R.E."/>
            <person name="Uehling J."/>
            <person name="Grigoriev I.V."/>
            <person name="Vagvolgyi C."/>
            <person name="Papp T."/>
            <person name="Martin F.M."/>
            <person name="Miettinen O."/>
            <person name="Hibbett D.S."/>
            <person name="Nagy L.G."/>
        </authorList>
    </citation>
    <scope>NUCLEOTIDE SEQUENCE [LARGE SCALE GENOMIC DNA]</scope>
    <source>
        <strain evidence="3 4">CBS 962.96</strain>
    </source>
</reference>
<organism evidence="3 4">
    <name type="scientific">Dendrothele bispora (strain CBS 962.96)</name>
    <dbReference type="NCBI Taxonomy" id="1314807"/>
    <lineage>
        <taxon>Eukaryota</taxon>
        <taxon>Fungi</taxon>
        <taxon>Dikarya</taxon>
        <taxon>Basidiomycota</taxon>
        <taxon>Agaricomycotina</taxon>
        <taxon>Agaricomycetes</taxon>
        <taxon>Agaricomycetidae</taxon>
        <taxon>Agaricales</taxon>
        <taxon>Agaricales incertae sedis</taxon>
        <taxon>Dendrothele</taxon>
    </lineage>
</organism>
<dbReference type="OrthoDB" id="271448at2759"/>
<name>A0A4S8LBX6_DENBC</name>
<evidence type="ECO:0000256" key="2">
    <source>
        <dbReference type="SAM" id="SignalP"/>
    </source>
</evidence>
<evidence type="ECO:0000313" key="3">
    <source>
        <dbReference type="EMBL" id="THU86362.1"/>
    </source>
</evidence>
<gene>
    <name evidence="3" type="ORF">K435DRAFT_782903</name>
</gene>
<protein>
    <recommendedName>
        <fullName evidence="5">Apple domain-containing protein</fullName>
    </recommendedName>
</protein>
<dbReference type="EMBL" id="ML179501">
    <property type="protein sequence ID" value="THU86362.1"/>
    <property type="molecule type" value="Genomic_DNA"/>
</dbReference>
<evidence type="ECO:0008006" key="5">
    <source>
        <dbReference type="Google" id="ProtNLM"/>
    </source>
</evidence>
<feature type="chain" id="PRO_5020289335" description="Apple domain-containing protein" evidence="2">
    <location>
        <begin position="24"/>
        <end position="321"/>
    </location>
</feature>
<accession>A0A4S8LBX6</accession>
<dbReference type="AlphaFoldDB" id="A0A4S8LBX6"/>
<proteinExistence type="predicted"/>
<dbReference type="Proteomes" id="UP000297245">
    <property type="component" value="Unassembled WGS sequence"/>
</dbReference>
<feature type="compositionally biased region" description="Pro residues" evidence="1">
    <location>
        <begin position="152"/>
        <end position="217"/>
    </location>
</feature>
<feature type="region of interest" description="Disordered" evidence="1">
    <location>
        <begin position="152"/>
        <end position="220"/>
    </location>
</feature>
<evidence type="ECO:0000313" key="4">
    <source>
        <dbReference type="Proteomes" id="UP000297245"/>
    </source>
</evidence>
<feature type="signal peptide" evidence="2">
    <location>
        <begin position="1"/>
        <end position="23"/>
    </location>
</feature>
<evidence type="ECO:0000256" key="1">
    <source>
        <dbReference type="SAM" id="MobiDB-lite"/>
    </source>
</evidence>
<keyword evidence="2" id="KW-0732">Signal</keyword>
<sequence>MRFAVVSAFFTAIIIAAVGHVSAVPATSKVVVPGGDHNVTFATTTATVNNATISTVSVLESRTFKHKKLDVHLVAGNFYGAPIPPWKLGYHPGWYFGNHYEIAVSFGYGSLFPCLKDVFVCNLYDSFPWVFHCPGFGYPPFHPPPPPPHYPHGIPLPPPPPSSPPPPHYPHGAPPSPPSPPPPHYPHGVPPSPPSPHPPYGVPPPPPPSPPSPPSGHPPYYGGNGWVQTFGPLDGAVEASDYLTYGLVDTIQDCETMCSYVQGCVFFNAYHDVHGKNGSPLLTCSLFSGIHGPESCTNKGGQSQPDGSINYITDSVGYYRY</sequence>
<dbReference type="PRINTS" id="PR01217">
    <property type="entry name" value="PRICHEXTENSN"/>
</dbReference>
<keyword evidence="4" id="KW-1185">Reference proteome</keyword>